<reference evidence="1" key="1">
    <citation type="submission" date="2020-04" db="EMBL/GenBank/DDBJ databases">
        <authorList>
            <person name="Chiriac C."/>
            <person name="Salcher M."/>
            <person name="Ghai R."/>
            <person name="Kavagutti S V."/>
        </authorList>
    </citation>
    <scope>NUCLEOTIDE SEQUENCE</scope>
</reference>
<gene>
    <name evidence="1" type="ORF">UFOVP318_4</name>
</gene>
<organism evidence="1">
    <name type="scientific">uncultured Caudovirales phage</name>
    <dbReference type="NCBI Taxonomy" id="2100421"/>
    <lineage>
        <taxon>Viruses</taxon>
        <taxon>Duplodnaviria</taxon>
        <taxon>Heunggongvirae</taxon>
        <taxon>Uroviricota</taxon>
        <taxon>Caudoviricetes</taxon>
        <taxon>Peduoviridae</taxon>
        <taxon>Maltschvirus</taxon>
        <taxon>Maltschvirus maltsch</taxon>
    </lineage>
</organism>
<evidence type="ECO:0000313" key="1">
    <source>
        <dbReference type="EMBL" id="CAB4137087.1"/>
    </source>
</evidence>
<accession>A0A6J5LVK4</accession>
<proteinExistence type="predicted"/>
<sequence>MAYNVTGLAAYTKQNVDLLVKNSVFEARTQKEILALGNVRVGVKSSEAIGRMDTDVFFQDDSACGFNASGTTTFTQRTLTVGKVKVNEILCDKDLEPYYTQQALKAGGEYTSAAFAADYTDQKAKKIAEALEVALWTANSTGSAGSNGLLNKFDGIKTLITAAGGSVANANTTGFYGTPATTINSATIAKNAVLAVIKALPAKIQGKDDVRIFVGWGTFSYLIQAYVDQNLFHYAPDAKWDDNAAVFTIPGTNYKVIPVHGLDAADADACIYAFRMSNIFLGTDLLDEENKFWIRWSEDDENIKFTARMKIGIQFAFVDELVKFEA</sequence>
<name>A0A6J5LVK4_9CAUD</name>
<dbReference type="EMBL" id="LR796337">
    <property type="protein sequence ID" value="CAB4137087.1"/>
    <property type="molecule type" value="Genomic_DNA"/>
</dbReference>
<protein>
    <submittedName>
        <fullName evidence="1">Uncharacterized protein</fullName>
    </submittedName>
</protein>